<protein>
    <submittedName>
        <fullName evidence="1">Uncharacterized protein</fullName>
    </submittedName>
</protein>
<dbReference type="Proteomes" id="UP000030023">
    <property type="component" value="Unassembled WGS sequence"/>
</dbReference>
<gene>
    <name evidence="1" type="ORF">Q757_07905</name>
</gene>
<accession>A0ABR4XPQ1</accession>
<keyword evidence="2" id="KW-1185">Reference proteome</keyword>
<proteinExistence type="predicted"/>
<organism evidence="1 2">
    <name type="scientific">Oenococcus alcoholitolerans</name>
    <dbReference type="NCBI Taxonomy" id="931074"/>
    <lineage>
        <taxon>Bacteria</taxon>
        <taxon>Bacillati</taxon>
        <taxon>Bacillota</taxon>
        <taxon>Bacilli</taxon>
        <taxon>Lactobacillales</taxon>
        <taxon>Lactobacillaceae</taxon>
        <taxon>Oenococcus</taxon>
    </lineage>
</organism>
<comment type="caution">
    <text evidence="1">The sequence shown here is derived from an EMBL/GenBank/DDBJ whole genome shotgun (WGS) entry which is preliminary data.</text>
</comment>
<dbReference type="EMBL" id="AXCV01000424">
    <property type="protein sequence ID" value="KGO27495.1"/>
    <property type="molecule type" value="Genomic_DNA"/>
</dbReference>
<reference evidence="1 2" key="1">
    <citation type="journal article" date="2014" name="Antonie Van Leeuwenhoek">
        <title>Oenococcus alcoholitolerans sp. nov., a lactic acid bacteria isolated from cachaca and ethanol fermentation processes.</title>
        <authorList>
            <person name="Badotti F."/>
            <person name="Moreira A.P."/>
            <person name="Tonon L.A."/>
            <person name="de Lucena B.T."/>
            <person name="Gomes Fde C."/>
            <person name="Kruger R."/>
            <person name="Thompson C.C."/>
            <person name="de Morais M.A.Jr."/>
            <person name="Rosa C.A."/>
            <person name="Thompson F.L."/>
        </authorList>
    </citation>
    <scope>NUCLEOTIDE SEQUENCE [LARGE SCALE GENOMIC DNA]</scope>
    <source>
        <strain evidence="1 2">UFRJ-M7.2.18</strain>
    </source>
</reference>
<evidence type="ECO:0000313" key="2">
    <source>
        <dbReference type="Proteomes" id="UP000030023"/>
    </source>
</evidence>
<sequence>MYDLVHFEKRIPAVGSNGTIIIGPSFKKIVFISRSQQDRLALISFIIMDTQSVKNTATAENKD</sequence>
<evidence type="ECO:0000313" key="1">
    <source>
        <dbReference type="EMBL" id="KGO27495.1"/>
    </source>
</evidence>
<name>A0ABR4XPQ1_9LACO</name>